<protein>
    <submittedName>
        <fullName evidence="1">Cold shock domain-containing protein</fullName>
    </submittedName>
</protein>
<reference evidence="1 2" key="1">
    <citation type="journal article" date="2023" name="Plant">
        <title>Draft Genome Sequence Resource of CBPPT1, a 'Candidatus Phytoplasma trifolii'-Related Strain Associated with Potato Purple Top Disease in the Columbia Basin, U.S.A.</title>
        <authorList>
            <person name="Wei W."/>
            <person name="Shao J."/>
            <person name="Bottner-Parker K.D."/>
            <person name="Zhao Y."/>
        </authorList>
    </citation>
    <scope>NUCLEOTIDE SEQUENCE [LARGE SCALE GENOMIC DNA]</scope>
    <source>
        <strain evidence="1 2">CBPPT1</strain>
    </source>
</reference>
<accession>A0ABT5L934</accession>
<keyword evidence="2" id="KW-1185">Reference proteome</keyword>
<sequence length="116" mass="13823">MDKRTKIQFKGVVKWFDKTKGYGFLKSVQPLHEVSYDEIAEQFSLNESEIDQLIDKRDKMEDDLFCHSNYIIEGNNKETSGHYQENKYKKLEENDEVTFFIKLVKDREQACYIVLV</sequence>
<evidence type="ECO:0000313" key="2">
    <source>
        <dbReference type="Proteomes" id="UP001221763"/>
    </source>
</evidence>
<dbReference type="RefSeq" id="WP_273585321.1">
    <property type="nucleotide sequence ID" value="NZ_JANHJP010000005.1"/>
</dbReference>
<evidence type="ECO:0000313" key="1">
    <source>
        <dbReference type="EMBL" id="MDC9032110.1"/>
    </source>
</evidence>
<organism evidence="1 2">
    <name type="scientific">Columbia Basin potato purple top phytoplasma</name>
    <dbReference type="NCBI Taxonomy" id="307134"/>
    <lineage>
        <taxon>Bacteria</taxon>
        <taxon>Bacillati</taxon>
        <taxon>Mycoplasmatota</taxon>
        <taxon>Mollicutes</taxon>
        <taxon>Acholeplasmatales</taxon>
        <taxon>Acholeplasmataceae</taxon>
        <taxon>Candidatus Phytoplasma</taxon>
        <taxon>16SrVI (Clover proliferation group)</taxon>
    </lineage>
</organism>
<dbReference type="Proteomes" id="UP001221763">
    <property type="component" value="Unassembled WGS sequence"/>
</dbReference>
<comment type="caution">
    <text evidence="1">The sequence shown here is derived from an EMBL/GenBank/DDBJ whole genome shotgun (WGS) entry which is preliminary data.</text>
</comment>
<dbReference type="Gene3D" id="2.40.50.140">
    <property type="entry name" value="Nucleic acid-binding proteins"/>
    <property type="match status" value="1"/>
</dbReference>
<dbReference type="InterPro" id="IPR012340">
    <property type="entry name" value="NA-bd_OB-fold"/>
</dbReference>
<dbReference type="EMBL" id="JANHJP010000005">
    <property type="protein sequence ID" value="MDC9032110.1"/>
    <property type="molecule type" value="Genomic_DNA"/>
</dbReference>
<gene>
    <name evidence="1" type="ORF">M8044_000332</name>
</gene>
<proteinExistence type="predicted"/>
<name>A0ABT5L934_9MOLU</name>